<feature type="compositionally biased region" description="Polar residues" evidence="3">
    <location>
        <begin position="37"/>
        <end position="61"/>
    </location>
</feature>
<protein>
    <submittedName>
        <fullName evidence="5">Type IV secretion system protein VirB9</fullName>
    </submittedName>
</protein>
<dbReference type="InterPro" id="IPR038161">
    <property type="entry name" value="VirB9/CagX/TrbG_C_sf"/>
</dbReference>
<comment type="caution">
    <text evidence="5">The sequence shown here is derived from an EMBL/GenBank/DDBJ whole genome shotgun (WGS) entry which is preliminary data.</text>
</comment>
<reference evidence="6 8" key="2">
    <citation type="submission" date="2019-08" db="EMBL/GenBank/DDBJ databases">
        <title>Rapid identification of Enteric Bacteria from Whole Genome Sequences (WGS) using Average Nucleotide Identity (ANI).</title>
        <authorList>
            <person name="Lane C."/>
        </authorList>
    </citation>
    <scope>NUCLEOTIDE SEQUENCE [LARGE SCALE GENOMIC DNA]</scope>
    <source>
        <strain evidence="6 8">D4984</strain>
    </source>
</reference>
<dbReference type="InterPro" id="IPR010258">
    <property type="entry name" value="Conjugal_tfr_TrbG/VirB9/CagX"/>
</dbReference>
<dbReference type="EMBL" id="VDBS01000047">
    <property type="protein sequence ID" value="TNB56932.1"/>
    <property type="molecule type" value="Genomic_DNA"/>
</dbReference>
<keyword evidence="8" id="KW-1185">Reference proteome</keyword>
<feature type="region of interest" description="Disordered" evidence="3">
    <location>
        <begin position="37"/>
        <end position="65"/>
    </location>
</feature>
<dbReference type="Gene3D" id="2.60.40.2500">
    <property type="match status" value="1"/>
</dbReference>
<dbReference type="Pfam" id="PF03524">
    <property type="entry name" value="CagX"/>
    <property type="match status" value="1"/>
</dbReference>
<evidence type="ECO:0000256" key="3">
    <source>
        <dbReference type="SAM" id="MobiDB-lite"/>
    </source>
</evidence>
<evidence type="ECO:0000313" key="5">
    <source>
        <dbReference type="EMBL" id="TNB56932.1"/>
    </source>
</evidence>
<evidence type="ECO:0000313" key="6">
    <source>
        <dbReference type="EMBL" id="TXK60920.1"/>
    </source>
</evidence>
<keyword evidence="2 4" id="KW-0732">Signal</keyword>
<evidence type="ECO:0000256" key="1">
    <source>
        <dbReference type="ARBA" id="ARBA00006135"/>
    </source>
</evidence>
<dbReference type="Proteomes" id="UP000321317">
    <property type="component" value="Unassembled WGS sequence"/>
</dbReference>
<sequence length="387" mass="44321">MKKTLISSIIAFLALNPLQAQSNEEINQKVQELYEAQQTSQSASQGESLFSGKPNQSNPATSYIKDNFGDSQVELANATNHPQLYNENASLQSYEGQMEEGQLELMKNAIRNQNLNALQGTFFNKKYQGTENTKNLYFENDKTQKIRTRFAMATTLIFETDIKSYILGDSTGFKIEEIPDLPNAIAVKPLLIGIDTSLTIFTKDNKLHTFYLFSTDYKSNKNPDLVVYVKDEESKKYNEKKQKELEKDYLIIKEGIAEMRVKKSDIYRGYKQKAKKANAHLLAEEIFDDKQFTYFKYDKKKMPQIPSVFVVIDKQDSPIETRVIGNYIIAETTAKQFSIVLGDSYVCVERIEPKNEKPKKVQNATIKNYTPLDNKPNNNLKPKTKEL</sequence>
<evidence type="ECO:0000256" key="4">
    <source>
        <dbReference type="SAM" id="SignalP"/>
    </source>
</evidence>
<dbReference type="EMBL" id="VRMA01000002">
    <property type="protein sequence ID" value="TXK60920.1"/>
    <property type="molecule type" value="Genomic_DNA"/>
</dbReference>
<dbReference type="AlphaFoldDB" id="A0AAX2UIW1"/>
<feature type="signal peptide" evidence="4">
    <location>
        <begin position="1"/>
        <end position="22"/>
    </location>
</feature>
<dbReference type="RefSeq" id="WP_131936050.1">
    <property type="nucleotide sequence ID" value="NZ_CAUWMG010000036.1"/>
</dbReference>
<evidence type="ECO:0000256" key="2">
    <source>
        <dbReference type="ARBA" id="ARBA00022729"/>
    </source>
</evidence>
<evidence type="ECO:0000313" key="7">
    <source>
        <dbReference type="Proteomes" id="UP000306813"/>
    </source>
</evidence>
<dbReference type="Proteomes" id="UP000306813">
    <property type="component" value="Unassembled WGS sequence"/>
</dbReference>
<feature type="chain" id="PRO_5043926150" evidence="4">
    <location>
        <begin position="23"/>
        <end position="387"/>
    </location>
</feature>
<reference evidence="5 7" key="1">
    <citation type="submission" date="2019-05" db="EMBL/GenBank/DDBJ databases">
        <title>Draft genomes of eight strains of Campylobacter helveticus isolated from cats and a dog in New Zealand.</title>
        <authorList>
            <person name="Bojanic K."/>
            <person name="Midwinter A.C."/>
            <person name="Biggs P.J."/>
            <person name="Acke E."/>
            <person name="Cornelius A.J."/>
            <person name="Marshall J.C."/>
        </authorList>
    </citation>
    <scope>NUCLEOTIDE SEQUENCE [LARGE SCALE GENOMIC DNA]</scope>
    <source>
        <strain evidence="5 7">ACP123b</strain>
    </source>
</reference>
<dbReference type="InterPro" id="IPR033645">
    <property type="entry name" value="VirB9/CagX/TrbG_C"/>
</dbReference>
<organism evidence="5 7">
    <name type="scientific">Campylobacter helveticus</name>
    <dbReference type="NCBI Taxonomy" id="28898"/>
    <lineage>
        <taxon>Bacteria</taxon>
        <taxon>Pseudomonadati</taxon>
        <taxon>Campylobacterota</taxon>
        <taxon>Epsilonproteobacteria</taxon>
        <taxon>Campylobacterales</taxon>
        <taxon>Campylobacteraceae</taxon>
        <taxon>Campylobacter</taxon>
    </lineage>
</organism>
<gene>
    <name evidence="5" type="ORF">FDW42_06240</name>
    <name evidence="6" type="ORF">FVD16_00615</name>
</gene>
<feature type="region of interest" description="Disordered" evidence="3">
    <location>
        <begin position="357"/>
        <end position="387"/>
    </location>
</feature>
<dbReference type="CDD" id="cd06911">
    <property type="entry name" value="VirB9_CagX_TrbG"/>
    <property type="match status" value="1"/>
</dbReference>
<comment type="similarity">
    <text evidence="1">Belongs to the TrbG/VirB9 family.</text>
</comment>
<evidence type="ECO:0000313" key="8">
    <source>
        <dbReference type="Proteomes" id="UP000321317"/>
    </source>
</evidence>
<name>A0AAX2UIW1_9BACT</name>
<proteinExistence type="inferred from homology"/>
<accession>A0AAX2UIW1</accession>
<feature type="compositionally biased region" description="Low complexity" evidence="3">
    <location>
        <begin position="370"/>
        <end position="381"/>
    </location>
</feature>